<evidence type="ECO:0000313" key="1">
    <source>
        <dbReference type="EMBL" id="TWT63914.1"/>
    </source>
</evidence>
<dbReference type="PANTHER" id="PTHR36152:SF5">
    <property type="entry name" value="PROTEIN HCP1"/>
    <property type="match status" value="1"/>
</dbReference>
<gene>
    <name evidence="1" type="primary">hcpA</name>
    <name evidence="1" type="ORF">Pan54_46730</name>
</gene>
<sequence length="165" mass="17907">MAFDAFLQIDGIPGESTDSKHKDWIEIIDYSHTMAQKISDTASSSGARASERANHGLFIVTKDLDKSSPKLAVSLNTGASIATVRMELCRATGDKQLYMVYEMKDVIVADISVQGDMTGERSVPTEVVSFNYGEIEWTYTVTDQKTGKAAGDITGKWSVVENTGG</sequence>
<dbReference type="RefSeq" id="WP_146505682.1">
    <property type="nucleotide sequence ID" value="NZ_SJPG01000001.1"/>
</dbReference>
<evidence type="ECO:0000313" key="2">
    <source>
        <dbReference type="Proteomes" id="UP000316095"/>
    </source>
</evidence>
<dbReference type="OrthoDB" id="4865570at2"/>
<accession>A0A5C5XM01</accession>
<dbReference type="Gene3D" id="2.30.110.20">
    <property type="entry name" value="Hcp1-like"/>
    <property type="match status" value="1"/>
</dbReference>
<keyword evidence="2" id="KW-1185">Reference proteome</keyword>
<dbReference type="PANTHER" id="PTHR36152">
    <property type="entry name" value="CYTOPLASMIC PROTEIN-RELATED"/>
    <property type="match status" value="1"/>
</dbReference>
<dbReference type="InterPro" id="IPR036624">
    <property type="entry name" value="Hcp1-lik_sf"/>
</dbReference>
<comment type="caution">
    <text evidence="1">The sequence shown here is derived from an EMBL/GenBank/DDBJ whole genome shotgun (WGS) entry which is preliminary data.</text>
</comment>
<organism evidence="1 2">
    <name type="scientific">Rubinisphaera italica</name>
    <dbReference type="NCBI Taxonomy" id="2527969"/>
    <lineage>
        <taxon>Bacteria</taxon>
        <taxon>Pseudomonadati</taxon>
        <taxon>Planctomycetota</taxon>
        <taxon>Planctomycetia</taxon>
        <taxon>Planctomycetales</taxon>
        <taxon>Planctomycetaceae</taxon>
        <taxon>Rubinisphaera</taxon>
    </lineage>
</organism>
<dbReference type="SUPFAM" id="SSF141452">
    <property type="entry name" value="Hcp1-like"/>
    <property type="match status" value="1"/>
</dbReference>
<dbReference type="AlphaFoldDB" id="A0A5C5XM01"/>
<protein>
    <submittedName>
        <fullName evidence="1">Major exported protein</fullName>
    </submittedName>
</protein>
<dbReference type="InterPro" id="IPR053165">
    <property type="entry name" value="HSI-I_assembly_Hcp1"/>
</dbReference>
<proteinExistence type="predicted"/>
<name>A0A5C5XM01_9PLAN</name>
<reference evidence="1 2" key="1">
    <citation type="submission" date="2019-02" db="EMBL/GenBank/DDBJ databases">
        <title>Deep-cultivation of Planctomycetes and their phenomic and genomic characterization uncovers novel biology.</title>
        <authorList>
            <person name="Wiegand S."/>
            <person name="Jogler M."/>
            <person name="Boedeker C."/>
            <person name="Pinto D."/>
            <person name="Vollmers J."/>
            <person name="Rivas-Marin E."/>
            <person name="Kohn T."/>
            <person name="Peeters S.H."/>
            <person name="Heuer A."/>
            <person name="Rast P."/>
            <person name="Oberbeckmann S."/>
            <person name="Bunk B."/>
            <person name="Jeske O."/>
            <person name="Meyerdierks A."/>
            <person name="Storesund J.E."/>
            <person name="Kallscheuer N."/>
            <person name="Luecker S."/>
            <person name="Lage O.M."/>
            <person name="Pohl T."/>
            <person name="Merkel B.J."/>
            <person name="Hornburger P."/>
            <person name="Mueller R.-W."/>
            <person name="Bruemmer F."/>
            <person name="Labrenz M."/>
            <person name="Spormann A.M."/>
            <person name="Op Den Camp H."/>
            <person name="Overmann J."/>
            <person name="Amann R."/>
            <person name="Jetten M.S.M."/>
            <person name="Mascher T."/>
            <person name="Medema M.H."/>
            <person name="Devos D.P."/>
            <person name="Kaster A.-K."/>
            <person name="Ovreas L."/>
            <person name="Rohde M."/>
            <person name="Galperin M.Y."/>
            <person name="Jogler C."/>
        </authorList>
    </citation>
    <scope>NUCLEOTIDE SEQUENCE [LARGE SCALE GENOMIC DNA]</scope>
    <source>
        <strain evidence="1 2">Pan54</strain>
    </source>
</reference>
<dbReference type="Pfam" id="PF05638">
    <property type="entry name" value="T6SS_HCP"/>
    <property type="match status" value="1"/>
</dbReference>
<dbReference type="Proteomes" id="UP000316095">
    <property type="component" value="Unassembled WGS sequence"/>
</dbReference>
<dbReference type="InterPro" id="IPR008514">
    <property type="entry name" value="T6SS_Hcp"/>
</dbReference>
<dbReference type="EMBL" id="SJPG01000001">
    <property type="protein sequence ID" value="TWT63914.1"/>
    <property type="molecule type" value="Genomic_DNA"/>
</dbReference>
<dbReference type="NCBIfam" id="TIGR03344">
    <property type="entry name" value="VI_effect_Hcp1"/>
    <property type="match status" value="1"/>
</dbReference>